<protein>
    <submittedName>
        <fullName evidence="5">KOW domain-protein domain-containing protein-containing protein</fullName>
    </submittedName>
</protein>
<dbReference type="OrthoDB" id="359154at2759"/>
<keyword evidence="2" id="KW-0689">Ribosomal protein</keyword>
<dbReference type="Gene3D" id="2.30.30.30">
    <property type="match status" value="1"/>
</dbReference>
<comment type="caution">
    <text evidence="5">The sequence shown here is derived from an EMBL/GenBank/DDBJ whole genome shotgun (WGS) entry which is preliminary data.</text>
</comment>
<dbReference type="GO" id="GO:0005840">
    <property type="term" value="C:ribosome"/>
    <property type="evidence" value="ECO:0007669"/>
    <property type="project" value="UniProtKB-KW"/>
</dbReference>
<name>A0A8K0X5E8_9PEZI</name>
<evidence type="ECO:0000256" key="1">
    <source>
        <dbReference type="ARBA" id="ARBA00010618"/>
    </source>
</evidence>
<dbReference type="InterPro" id="IPR014722">
    <property type="entry name" value="Rib_uL2_dom2"/>
</dbReference>
<dbReference type="Pfam" id="PF22682">
    <property type="entry name" value="Ribosomal_uL24m-like"/>
    <property type="match status" value="1"/>
</dbReference>
<comment type="similarity">
    <text evidence="1">Belongs to the universal ribosomal protein uL24 family.</text>
</comment>
<dbReference type="AlphaFoldDB" id="A0A8K0X5E8"/>
<keyword evidence="6" id="KW-1185">Reference proteome</keyword>
<evidence type="ECO:0000256" key="2">
    <source>
        <dbReference type="ARBA" id="ARBA00022980"/>
    </source>
</evidence>
<reference evidence="5" key="1">
    <citation type="journal article" date="2021" name="Nat. Commun.">
        <title>Genetic determinants of endophytism in the Arabidopsis root mycobiome.</title>
        <authorList>
            <person name="Mesny F."/>
            <person name="Miyauchi S."/>
            <person name="Thiergart T."/>
            <person name="Pickel B."/>
            <person name="Atanasova L."/>
            <person name="Karlsson M."/>
            <person name="Huettel B."/>
            <person name="Barry K.W."/>
            <person name="Haridas S."/>
            <person name="Chen C."/>
            <person name="Bauer D."/>
            <person name="Andreopoulos W."/>
            <person name="Pangilinan J."/>
            <person name="LaButti K."/>
            <person name="Riley R."/>
            <person name="Lipzen A."/>
            <person name="Clum A."/>
            <person name="Drula E."/>
            <person name="Henrissat B."/>
            <person name="Kohler A."/>
            <person name="Grigoriev I.V."/>
            <person name="Martin F.M."/>
            <person name="Hacquard S."/>
        </authorList>
    </citation>
    <scope>NUCLEOTIDE SEQUENCE</scope>
    <source>
        <strain evidence="5">MPI-CAGE-AT-0016</strain>
    </source>
</reference>
<dbReference type="CDD" id="cd06089">
    <property type="entry name" value="KOW_RPL26"/>
    <property type="match status" value="1"/>
</dbReference>
<dbReference type="EMBL" id="JAGPXD010000002">
    <property type="protein sequence ID" value="KAH7367200.1"/>
    <property type="molecule type" value="Genomic_DNA"/>
</dbReference>
<dbReference type="PANTHER" id="PTHR12903">
    <property type="entry name" value="MITOCHONDRIAL RIBOSOMAL PROTEIN L24"/>
    <property type="match status" value="1"/>
</dbReference>
<keyword evidence="3" id="KW-0687">Ribonucleoprotein</keyword>
<evidence type="ECO:0000256" key="4">
    <source>
        <dbReference type="SAM" id="MobiDB-lite"/>
    </source>
</evidence>
<organism evidence="5 6">
    <name type="scientific">Plectosphaerella cucumerina</name>
    <dbReference type="NCBI Taxonomy" id="40658"/>
    <lineage>
        <taxon>Eukaryota</taxon>
        <taxon>Fungi</taxon>
        <taxon>Dikarya</taxon>
        <taxon>Ascomycota</taxon>
        <taxon>Pezizomycotina</taxon>
        <taxon>Sordariomycetes</taxon>
        <taxon>Hypocreomycetidae</taxon>
        <taxon>Glomerellales</taxon>
        <taxon>Plectosphaerellaceae</taxon>
        <taxon>Plectosphaerella</taxon>
    </lineage>
</organism>
<dbReference type="InterPro" id="IPR003256">
    <property type="entry name" value="Ribosomal_uL24"/>
</dbReference>
<dbReference type="GO" id="GO:1990904">
    <property type="term" value="C:ribonucleoprotein complex"/>
    <property type="evidence" value="ECO:0007669"/>
    <property type="project" value="UniProtKB-KW"/>
</dbReference>
<dbReference type="GO" id="GO:0006412">
    <property type="term" value="P:translation"/>
    <property type="evidence" value="ECO:0007669"/>
    <property type="project" value="InterPro"/>
</dbReference>
<dbReference type="InterPro" id="IPR041988">
    <property type="entry name" value="Ribosomal_uL24_KOW"/>
</dbReference>
<dbReference type="InterPro" id="IPR008991">
    <property type="entry name" value="Translation_prot_SH3-like_sf"/>
</dbReference>
<evidence type="ECO:0000256" key="3">
    <source>
        <dbReference type="ARBA" id="ARBA00023274"/>
    </source>
</evidence>
<accession>A0A8K0X5E8</accession>
<dbReference type="Proteomes" id="UP000813385">
    <property type="component" value="Unassembled WGS sequence"/>
</dbReference>
<evidence type="ECO:0000313" key="6">
    <source>
        <dbReference type="Proteomes" id="UP000813385"/>
    </source>
</evidence>
<dbReference type="SUPFAM" id="SSF50104">
    <property type="entry name" value="Translation proteins SH3-like domain"/>
    <property type="match status" value="1"/>
</dbReference>
<sequence length="372" mass="41934">MQKLVKRTAEAQRNAANRAKRKSLLEFRQAQADRRRETKSALQSVVKDLRTARIRRREDWDLGPLAPLRNIDGQMSHAATEGARMTMTAPLKAWEIEARCAWAGGAQYLNIVPGDRVVVTAGPDKGVIDKIAKINIETATVQLADSAKRLMKIPTMYRELDPNQTATSTIPTHIPISAIRLVHPLTDPETGITRDVVVQSLTRGKVTWHRHASFRMWTRYITGLNIAVPWPDREPTIREDKPADTRRADVEAPTFMPTLLQPPMPSVVIDELRNRYSKFRTRHEQEFVERKEAEEAERRNSRKLTADMLTPLQEFNKQERDLRRARGAPVLSDDMLARIGEVIARNKADSLANAGLSEVPPTATTDAPPPSS</sequence>
<evidence type="ECO:0000313" key="5">
    <source>
        <dbReference type="EMBL" id="KAH7367200.1"/>
    </source>
</evidence>
<feature type="region of interest" description="Disordered" evidence="4">
    <location>
        <begin position="1"/>
        <end position="22"/>
    </location>
</feature>
<dbReference type="GO" id="GO:0003735">
    <property type="term" value="F:structural constituent of ribosome"/>
    <property type="evidence" value="ECO:0007669"/>
    <property type="project" value="InterPro"/>
</dbReference>
<proteinExistence type="inferred from homology"/>
<gene>
    <name evidence="5" type="ORF">B0T11DRAFT_336616</name>
</gene>
<feature type="region of interest" description="Disordered" evidence="4">
    <location>
        <begin position="349"/>
        <end position="372"/>
    </location>
</feature>
<dbReference type="GO" id="GO:0003723">
    <property type="term" value="F:RNA binding"/>
    <property type="evidence" value="ECO:0007669"/>
    <property type="project" value="InterPro"/>
</dbReference>